<dbReference type="GO" id="GO:0003677">
    <property type="term" value="F:DNA binding"/>
    <property type="evidence" value="ECO:0007669"/>
    <property type="project" value="UniProtKB-UniRule"/>
</dbReference>
<evidence type="ECO:0000256" key="3">
    <source>
        <dbReference type="SAM" id="MobiDB-lite"/>
    </source>
</evidence>
<proteinExistence type="predicted"/>
<dbReference type="PANTHER" id="PTHR47691:SF3">
    <property type="entry name" value="HTH-TYPE TRANSCRIPTIONAL REGULATOR RV0890C-RELATED"/>
    <property type="match status" value="1"/>
</dbReference>
<dbReference type="GO" id="GO:0016887">
    <property type="term" value="F:ATP hydrolysis activity"/>
    <property type="evidence" value="ECO:0007669"/>
    <property type="project" value="InterPro"/>
</dbReference>
<accession>A0A1C7YZN0</accession>
<protein>
    <submittedName>
        <fullName evidence="5">Transcriptional regulator</fullName>
    </submittedName>
</protein>
<dbReference type="Proteomes" id="UP000093104">
    <property type="component" value="Unassembled WGS sequence"/>
</dbReference>
<dbReference type="SUPFAM" id="SSF52540">
    <property type="entry name" value="P-loop containing nucleoside triphosphate hydrolases"/>
    <property type="match status" value="1"/>
</dbReference>
<dbReference type="InterPro" id="IPR058852">
    <property type="entry name" value="HTH_77"/>
</dbReference>
<dbReference type="InterPro" id="IPR036388">
    <property type="entry name" value="WH-like_DNA-bd_sf"/>
</dbReference>
<dbReference type="RefSeq" id="WP_065834942.1">
    <property type="nucleotide sequence ID" value="NZ_LGSI01000057.1"/>
</dbReference>
<dbReference type="OrthoDB" id="9811542at2"/>
<dbReference type="EMBL" id="LGSI01000057">
    <property type="protein sequence ID" value="OCR23202.1"/>
    <property type="molecule type" value="Genomic_DNA"/>
</dbReference>
<dbReference type="SUPFAM" id="SSF46894">
    <property type="entry name" value="C-terminal effector domain of the bipartite response regulators"/>
    <property type="match status" value="1"/>
</dbReference>
<dbReference type="Gene3D" id="1.10.10.10">
    <property type="entry name" value="Winged helix-like DNA-binding domain superfamily/Winged helix DNA-binding domain"/>
    <property type="match status" value="1"/>
</dbReference>
<feature type="domain" description="OmpR/PhoB-type" evidence="4">
    <location>
        <begin position="23"/>
        <end position="120"/>
    </location>
</feature>
<comment type="caution">
    <text evidence="5">The sequence shown here is derived from an EMBL/GenBank/DDBJ whole genome shotgun (WGS) entry which is preliminary data.</text>
</comment>
<keyword evidence="1 2" id="KW-0238">DNA-binding</keyword>
<dbReference type="GO" id="GO:0000160">
    <property type="term" value="P:phosphorelay signal transduction system"/>
    <property type="evidence" value="ECO:0007669"/>
    <property type="project" value="InterPro"/>
</dbReference>
<dbReference type="SMART" id="SM00382">
    <property type="entry name" value="AAA"/>
    <property type="match status" value="1"/>
</dbReference>
<dbReference type="Pfam" id="PF13401">
    <property type="entry name" value="AAA_22"/>
    <property type="match status" value="1"/>
</dbReference>
<dbReference type="SMART" id="SM00862">
    <property type="entry name" value="Trans_reg_C"/>
    <property type="match status" value="1"/>
</dbReference>
<reference evidence="5 6" key="1">
    <citation type="submission" date="2015-07" db="EMBL/GenBank/DDBJ databases">
        <title>Draft genome sequence of a diazotrophic, plant growth-promoting rhizobacterium of the Pseudomonas syringae complex.</title>
        <authorList>
            <person name="Patten C.L."/>
            <person name="Jeong H."/>
        </authorList>
    </citation>
    <scope>NUCLEOTIDE SEQUENCE [LARGE SCALE GENOMIC DNA]</scope>
    <source>
        <strain evidence="5 6">GR12-2</strain>
    </source>
</reference>
<dbReference type="InterPro" id="IPR027417">
    <property type="entry name" value="P-loop_NTPase"/>
</dbReference>
<feature type="DNA-binding region" description="OmpR/PhoB-type" evidence="2">
    <location>
        <begin position="23"/>
        <end position="120"/>
    </location>
</feature>
<dbReference type="InterPro" id="IPR049945">
    <property type="entry name" value="AAA_22"/>
</dbReference>
<dbReference type="AlphaFoldDB" id="A0A1C7YZN0"/>
<sequence length="934" mass="101845">MNSHTARSADAASDRNTDGPGAEDAICFGPFVLYAQQHLLLKSGEPVPMGSRALLLLIAMVSRAGELLEKAELMALVWPRVVVEECNLRAQVVTLRRALGGDGEFGYIVTVPGRGYRFIAPVTLQPVSRQIAAEPETSSDLPTMMSEVIGRDALLDALDEQLELRRFVTITGPGGIGKTTVALALANRMVPRFPQGVRLIDLASVTAGQLVHVVIASALGLNCAQEGALLAIAQRLAEGKTLLVLDNCEQVLEETARAVENILRNAAHCCVLITSREPLHAEGEFVHDLAALEVPGANTNLSAIQAMDYSAIRLFVERVAAHDLNYQLSDPDVAAAIAICRKLDGNALAIEIAAARVRAFGIVPLVELLDGSFRLQMTGRRTALPRHRTLSAALDWTYSILGADEQAMLRQLSVFSGSFSLNAVKAVVEIGPEQAQDSAQLLENLMDKSLLIASEDGPGKRYRLLETTRLYASEKLAQNDESNATSRRHANFALDQLRGAVQDLLTTEPQDWLALYGPEIDSVRAALDWAYSADGDPALGVELTLVSIPLWLRLSLIGEGHDWVNRGLQAGADGMPILPRQRMQLLTLSASVMVLAYGGGAHVRQAWLQISADADLLDDTEHQLRALWGLWNDCCCRNQHSEALELANRHIHLNNVAGSSDRQLLGKRMRATSQFYMADLEGARQSIMEALCSPRSANAHIIDMHFDQPVAARSLKAQIQLLQGNVGPALLTIDENVGQAISLNHPATLWYSLCMSALPTTLLVGHLQKFSYYLNLLQDSMAGHDLHLWQQFVICFESILLIRQGAPEDAVPRLGEVLQRLQDQGDSPLHCLIRSEYAQGLAMLGLEQLGLEVISDTLHTAQSRNERWFLPELLRIKAQLLLSQGLPSLLPLVRSTLSEALGEAQKQGASFWTSRIAADLARLQEPELVCLGRG</sequence>
<dbReference type="Pfam" id="PF00486">
    <property type="entry name" value="Trans_reg_C"/>
    <property type="match status" value="1"/>
</dbReference>
<dbReference type="GO" id="GO:0006355">
    <property type="term" value="P:regulation of DNA-templated transcription"/>
    <property type="evidence" value="ECO:0007669"/>
    <property type="project" value="InterPro"/>
</dbReference>
<evidence type="ECO:0000313" key="5">
    <source>
        <dbReference type="EMBL" id="OCR23202.1"/>
    </source>
</evidence>
<dbReference type="CDD" id="cd00383">
    <property type="entry name" value="trans_reg_C"/>
    <property type="match status" value="1"/>
</dbReference>
<dbReference type="InterPro" id="IPR016032">
    <property type="entry name" value="Sig_transdc_resp-reg_C-effctor"/>
</dbReference>
<dbReference type="PANTHER" id="PTHR47691">
    <property type="entry name" value="REGULATOR-RELATED"/>
    <property type="match status" value="1"/>
</dbReference>
<dbReference type="Gene3D" id="3.40.50.300">
    <property type="entry name" value="P-loop containing nucleotide triphosphate hydrolases"/>
    <property type="match status" value="1"/>
</dbReference>
<dbReference type="InterPro" id="IPR003593">
    <property type="entry name" value="AAA+_ATPase"/>
</dbReference>
<name>A0A1C7YZN0_PSESX</name>
<dbReference type="PATRIC" id="fig|317.243.peg.5381"/>
<dbReference type="PROSITE" id="PS51755">
    <property type="entry name" value="OMPR_PHOB"/>
    <property type="match status" value="1"/>
</dbReference>
<feature type="region of interest" description="Disordered" evidence="3">
    <location>
        <begin position="1"/>
        <end position="20"/>
    </location>
</feature>
<evidence type="ECO:0000313" key="6">
    <source>
        <dbReference type="Proteomes" id="UP000093104"/>
    </source>
</evidence>
<evidence type="ECO:0000259" key="4">
    <source>
        <dbReference type="PROSITE" id="PS51755"/>
    </source>
</evidence>
<dbReference type="Pfam" id="PF25872">
    <property type="entry name" value="HTH_77"/>
    <property type="match status" value="1"/>
</dbReference>
<gene>
    <name evidence="5" type="ORF">AFK24_20375</name>
</gene>
<evidence type="ECO:0000256" key="2">
    <source>
        <dbReference type="PROSITE-ProRule" id="PRU01091"/>
    </source>
</evidence>
<organism evidence="5 6">
    <name type="scientific">Pseudomonas syringae</name>
    <dbReference type="NCBI Taxonomy" id="317"/>
    <lineage>
        <taxon>Bacteria</taxon>
        <taxon>Pseudomonadati</taxon>
        <taxon>Pseudomonadota</taxon>
        <taxon>Gammaproteobacteria</taxon>
        <taxon>Pseudomonadales</taxon>
        <taxon>Pseudomonadaceae</taxon>
        <taxon>Pseudomonas</taxon>
    </lineage>
</organism>
<evidence type="ECO:0000256" key="1">
    <source>
        <dbReference type="ARBA" id="ARBA00023125"/>
    </source>
</evidence>
<dbReference type="CDD" id="cd00267">
    <property type="entry name" value="ABC_ATPase"/>
    <property type="match status" value="1"/>
</dbReference>
<dbReference type="InterPro" id="IPR001867">
    <property type="entry name" value="OmpR/PhoB-type_DNA-bd"/>
</dbReference>